<dbReference type="Gene3D" id="1.10.10.1070">
    <property type="entry name" value="Zinc finger, BED domain-containing"/>
    <property type="match status" value="1"/>
</dbReference>
<feature type="domain" description="BED-type" evidence="11">
    <location>
        <begin position="56"/>
        <end position="114"/>
    </location>
</feature>
<organism evidence="12 13">
    <name type="scientific">Merluccius polli</name>
    <name type="common">Benguela hake</name>
    <name type="synonym">Merluccius cadenati</name>
    <dbReference type="NCBI Taxonomy" id="89951"/>
    <lineage>
        <taxon>Eukaryota</taxon>
        <taxon>Metazoa</taxon>
        <taxon>Chordata</taxon>
        <taxon>Craniata</taxon>
        <taxon>Vertebrata</taxon>
        <taxon>Euteleostomi</taxon>
        <taxon>Actinopterygii</taxon>
        <taxon>Neopterygii</taxon>
        <taxon>Teleostei</taxon>
        <taxon>Neoteleostei</taxon>
        <taxon>Acanthomorphata</taxon>
        <taxon>Zeiogadaria</taxon>
        <taxon>Gadariae</taxon>
        <taxon>Gadiformes</taxon>
        <taxon>Gadoidei</taxon>
        <taxon>Merlucciidae</taxon>
        <taxon>Merluccius</taxon>
    </lineage>
</organism>
<dbReference type="Pfam" id="PF05699">
    <property type="entry name" value="Dimer_Tnp_hAT"/>
    <property type="match status" value="1"/>
</dbReference>
<dbReference type="GO" id="GO:0008270">
    <property type="term" value="F:zinc ion binding"/>
    <property type="evidence" value="ECO:0007669"/>
    <property type="project" value="UniProtKB-KW"/>
</dbReference>
<dbReference type="GO" id="GO:0046983">
    <property type="term" value="F:protein dimerization activity"/>
    <property type="evidence" value="ECO:0007669"/>
    <property type="project" value="InterPro"/>
</dbReference>
<dbReference type="InterPro" id="IPR003656">
    <property type="entry name" value="Znf_BED"/>
</dbReference>
<dbReference type="PANTHER" id="PTHR46481">
    <property type="entry name" value="ZINC FINGER BED DOMAIN-CONTAINING PROTEIN 4"/>
    <property type="match status" value="1"/>
</dbReference>
<evidence type="ECO:0000256" key="5">
    <source>
        <dbReference type="ARBA" id="ARBA00023015"/>
    </source>
</evidence>
<evidence type="ECO:0000313" key="12">
    <source>
        <dbReference type="EMBL" id="KAK0145631.1"/>
    </source>
</evidence>
<feature type="region of interest" description="Disordered" evidence="10">
    <location>
        <begin position="508"/>
        <end position="540"/>
    </location>
</feature>
<keyword evidence="7" id="KW-0804">Transcription</keyword>
<dbReference type="GO" id="GO:0005634">
    <property type="term" value="C:nucleus"/>
    <property type="evidence" value="ECO:0007669"/>
    <property type="project" value="UniProtKB-SubCell"/>
</dbReference>
<dbReference type="AlphaFoldDB" id="A0AA47MT21"/>
<dbReference type="SUPFAM" id="SSF140996">
    <property type="entry name" value="Hermes dimerisation domain"/>
    <property type="match status" value="1"/>
</dbReference>
<evidence type="ECO:0000256" key="7">
    <source>
        <dbReference type="ARBA" id="ARBA00023163"/>
    </source>
</evidence>
<dbReference type="PROSITE" id="PS50808">
    <property type="entry name" value="ZF_BED"/>
    <property type="match status" value="1"/>
</dbReference>
<dbReference type="InterPro" id="IPR036236">
    <property type="entry name" value="Znf_C2H2_sf"/>
</dbReference>
<keyword evidence="6" id="KW-0238">DNA-binding</keyword>
<accession>A0AA47MT21</accession>
<dbReference type="Pfam" id="PF02892">
    <property type="entry name" value="zf-BED"/>
    <property type="match status" value="1"/>
</dbReference>
<dbReference type="InterPro" id="IPR012337">
    <property type="entry name" value="RNaseH-like_sf"/>
</dbReference>
<dbReference type="InterPro" id="IPR052035">
    <property type="entry name" value="ZnF_BED_domain_contain"/>
</dbReference>
<comment type="caution">
    <text evidence="12">The sequence shown here is derived from an EMBL/GenBank/DDBJ whole genome shotgun (WGS) entry which is preliminary data.</text>
</comment>
<comment type="subcellular location">
    <subcellularLocation>
        <location evidence="1">Nucleus</location>
    </subcellularLocation>
</comment>
<evidence type="ECO:0000256" key="1">
    <source>
        <dbReference type="ARBA" id="ARBA00004123"/>
    </source>
</evidence>
<keyword evidence="4" id="KW-0862">Zinc</keyword>
<evidence type="ECO:0000256" key="8">
    <source>
        <dbReference type="ARBA" id="ARBA00023242"/>
    </source>
</evidence>
<evidence type="ECO:0000256" key="6">
    <source>
        <dbReference type="ARBA" id="ARBA00023125"/>
    </source>
</evidence>
<keyword evidence="13" id="KW-1185">Reference proteome</keyword>
<evidence type="ECO:0000256" key="9">
    <source>
        <dbReference type="PROSITE-ProRule" id="PRU00027"/>
    </source>
</evidence>
<dbReference type="Proteomes" id="UP001174136">
    <property type="component" value="Unassembled WGS sequence"/>
</dbReference>
<name>A0AA47MT21_MERPO</name>
<keyword evidence="2" id="KW-0479">Metal-binding</keyword>
<gene>
    <name evidence="12" type="primary">ZBED1_48</name>
    <name evidence="12" type="ORF">N1851_015463</name>
</gene>
<reference evidence="12" key="1">
    <citation type="journal article" date="2023" name="Front. Mar. Sci.">
        <title>A new Merluccius polli reference genome to investigate the effects of global change in West African waters.</title>
        <authorList>
            <person name="Mateo J.L."/>
            <person name="Blanco-Fernandez C."/>
            <person name="Garcia-Vazquez E."/>
            <person name="Machado-Schiaffino G."/>
        </authorList>
    </citation>
    <scope>NUCLEOTIDE SEQUENCE</scope>
    <source>
        <strain evidence="12">C29</strain>
        <tissue evidence="12">Fin</tissue>
    </source>
</reference>
<dbReference type="InterPro" id="IPR008906">
    <property type="entry name" value="HATC_C_dom"/>
</dbReference>
<proteinExistence type="predicted"/>
<keyword evidence="3 9" id="KW-0863">Zinc-finger</keyword>
<feature type="compositionally biased region" description="Basic and acidic residues" evidence="10">
    <location>
        <begin position="510"/>
        <end position="527"/>
    </location>
</feature>
<dbReference type="GO" id="GO:0003677">
    <property type="term" value="F:DNA binding"/>
    <property type="evidence" value="ECO:0007669"/>
    <property type="project" value="UniProtKB-KW"/>
</dbReference>
<evidence type="ECO:0000256" key="4">
    <source>
        <dbReference type="ARBA" id="ARBA00022833"/>
    </source>
</evidence>
<dbReference type="PANTHER" id="PTHR46481:SF4">
    <property type="entry name" value="ZINC FINGER BED DOMAIN-CONTAINING PROTEIN 4"/>
    <property type="match status" value="1"/>
</dbReference>
<evidence type="ECO:0000259" key="11">
    <source>
        <dbReference type="PROSITE" id="PS50808"/>
    </source>
</evidence>
<evidence type="ECO:0000256" key="3">
    <source>
        <dbReference type="ARBA" id="ARBA00022771"/>
    </source>
</evidence>
<dbReference type="SMART" id="SM00614">
    <property type="entry name" value="ZnF_BED"/>
    <property type="match status" value="1"/>
</dbReference>
<evidence type="ECO:0000256" key="2">
    <source>
        <dbReference type="ARBA" id="ARBA00022723"/>
    </source>
</evidence>
<evidence type="ECO:0000256" key="10">
    <source>
        <dbReference type="SAM" id="MobiDB-lite"/>
    </source>
</evidence>
<dbReference type="EMBL" id="JAOPHQ010002846">
    <property type="protein sequence ID" value="KAK0145631.1"/>
    <property type="molecule type" value="Genomic_DNA"/>
</dbReference>
<evidence type="ECO:0000313" key="13">
    <source>
        <dbReference type="Proteomes" id="UP001174136"/>
    </source>
</evidence>
<protein>
    <submittedName>
        <fullName evidence="12">Zinc finger BED domain-containing protein 1</fullName>
    </submittedName>
</protein>
<keyword evidence="5" id="KW-0805">Transcription regulation</keyword>
<dbReference type="SUPFAM" id="SSF57667">
    <property type="entry name" value="beta-beta-alpha zinc fingers"/>
    <property type="match status" value="1"/>
</dbReference>
<sequence>MASRKDSTSATTAVVPATGTLDSPVKQIQIEGLTHSLVPFSAPMTEDERVQTAPAGFKADVWAYFGFKAKEGSYELDKSHAVCKLCNARVKYSGNTTNLRAHVARHHDNVALQANVKRVDPAQRTIKEVNFSKLPATSTRATNITQSVLSFICKDMRPLSVVENEGFRNMMTTLEPRYTIPSRQHITDIALPKLYGQVKATVLDSLSSAEGVALTCDAWTSRATESYVTLTAHHIDDQWNLKSHSYGEHMAALLNEALTEWGLDGKDPIIVTDNASNMTVAARLAGLTHVQCFAHSLNLASQKALKIHSVARLLGRTFFRRSTLASEQLKQKQRLLQLPSHRLITDVITRWNSSYEMIERFLEQQPAICAALLSAEVRRSVKDIFTLSESDITCAEEVVRALKPMKDATLVMSEESMPTLSLIARLHAKRLMGAEESPDDTQTVKDIKAAIAQDRGKRYNERKTLYMASAVDPRFKDLPFLSEAEASETYSRLTKAVVAVIKKQQNLQEDTDKQVENVPEEADHPPFEDSPASIPQPPLKRPRTSCIGRLAWHNVKRFKDETPLPLTGNPLSWWRDHEQEYPQLFRVAKCFLCIPGTCVYAERVFSSAGDIVNAQRSVLKAGHVDQLVFLNKKLD</sequence>
<keyword evidence="8" id="KW-0539">Nucleus</keyword>
<dbReference type="SUPFAM" id="SSF53098">
    <property type="entry name" value="Ribonuclease H-like"/>
    <property type="match status" value="1"/>
</dbReference>